<accession>A0A6S7JKB8</accession>
<sequence length="493" mass="55324">MSLPPSPSPEGTQEEGNYHNSSTISHSSAKIMLPKLSLKKFKGDIKEWTPFWDSCTSAIHDNPDVSDIDKFNYLNSLLESKAAEAIAGLKITSANYQEAVDVLNQRFGDKKILLQLPAVTSLHDVQSIRQLYNKVESHIRGLKSLGVETATYGKHLSANCKTVTNVVARRDILKRSGRCFVCLRKNHIGRECQPNIKCFKCGRRHHGSLCMGGQPRQQHRNSDPPTNQQEPRHPRQPATETEKRDETGIGSKNLPAQPNRERDQQQQQQQATTSQTMYVGTRTSILLQTAKVNIYKPGMQENRINARLILDSGSQRSFVTTRVKNQLNLDAEGTENLMIKTFGGEAEELQTCLNLADLNTGEEELEVDILVGSDRYWNLITGAVRRGNSGPNAMGTKVGWVLSGPVTDPVSEKTSVNLVNTHVLKFATQPLTPDATDMTQELRRFWELESLGVFPNDESVYEKFTQSIKLKDKRYEVELPWNKSHPVLPDNHN</sequence>
<feature type="compositionally biased region" description="Polar residues" evidence="1">
    <location>
        <begin position="9"/>
        <end position="25"/>
    </location>
</feature>
<dbReference type="AlphaFoldDB" id="A0A6S7JKB8"/>
<dbReference type="PANTHER" id="PTHR47331:SF5">
    <property type="entry name" value="RIBONUCLEASE H"/>
    <property type="match status" value="1"/>
</dbReference>
<feature type="domain" description="DUF1758" evidence="2">
    <location>
        <begin position="296"/>
        <end position="347"/>
    </location>
</feature>
<name>A0A6S7JKB8_PARCT</name>
<evidence type="ECO:0000256" key="1">
    <source>
        <dbReference type="SAM" id="MobiDB-lite"/>
    </source>
</evidence>
<evidence type="ECO:0000313" key="3">
    <source>
        <dbReference type="EMBL" id="CAB4017081.1"/>
    </source>
</evidence>
<comment type="caution">
    <text evidence="3">The sequence shown here is derived from an EMBL/GenBank/DDBJ whole genome shotgun (WGS) entry which is preliminary data.</text>
</comment>
<dbReference type="EMBL" id="CACRXK020009396">
    <property type="protein sequence ID" value="CAB4017081.1"/>
    <property type="molecule type" value="Genomic_DNA"/>
</dbReference>
<dbReference type="Pfam" id="PF05585">
    <property type="entry name" value="DUF1758"/>
    <property type="match status" value="1"/>
</dbReference>
<dbReference type="InterPro" id="IPR005312">
    <property type="entry name" value="DUF1759"/>
</dbReference>
<evidence type="ECO:0000259" key="2">
    <source>
        <dbReference type="Pfam" id="PF05585"/>
    </source>
</evidence>
<dbReference type="Pfam" id="PF03564">
    <property type="entry name" value="DUF1759"/>
    <property type="match status" value="1"/>
</dbReference>
<dbReference type="GO" id="GO:0016874">
    <property type="term" value="F:ligase activity"/>
    <property type="evidence" value="ECO:0007669"/>
    <property type="project" value="UniProtKB-KW"/>
</dbReference>
<organism evidence="3 4">
    <name type="scientific">Paramuricea clavata</name>
    <name type="common">Red gorgonian</name>
    <name type="synonym">Violescent sea-whip</name>
    <dbReference type="NCBI Taxonomy" id="317549"/>
    <lineage>
        <taxon>Eukaryota</taxon>
        <taxon>Metazoa</taxon>
        <taxon>Cnidaria</taxon>
        <taxon>Anthozoa</taxon>
        <taxon>Octocorallia</taxon>
        <taxon>Malacalcyonacea</taxon>
        <taxon>Plexauridae</taxon>
        <taxon>Paramuricea</taxon>
    </lineage>
</organism>
<keyword evidence="3" id="KW-0436">Ligase</keyword>
<dbReference type="OrthoDB" id="8052806at2759"/>
<protein>
    <submittedName>
        <fullName evidence="3">G2 M phase-specific E3 ubiquitin- ligase</fullName>
    </submittedName>
</protein>
<gene>
    <name evidence="3" type="ORF">PACLA_8A019540</name>
</gene>
<feature type="region of interest" description="Disordered" evidence="1">
    <location>
        <begin position="210"/>
        <end position="276"/>
    </location>
</feature>
<keyword evidence="4" id="KW-1185">Reference proteome</keyword>
<dbReference type="PANTHER" id="PTHR47331">
    <property type="entry name" value="PHD-TYPE DOMAIN-CONTAINING PROTEIN"/>
    <property type="match status" value="1"/>
</dbReference>
<dbReference type="Proteomes" id="UP001152795">
    <property type="component" value="Unassembled WGS sequence"/>
</dbReference>
<feature type="region of interest" description="Disordered" evidence="1">
    <location>
        <begin position="1"/>
        <end position="25"/>
    </location>
</feature>
<proteinExistence type="predicted"/>
<dbReference type="InterPro" id="IPR008737">
    <property type="entry name" value="DUF1758"/>
</dbReference>
<reference evidence="3" key="1">
    <citation type="submission" date="2020-04" db="EMBL/GenBank/DDBJ databases">
        <authorList>
            <person name="Alioto T."/>
            <person name="Alioto T."/>
            <person name="Gomez Garrido J."/>
        </authorList>
    </citation>
    <scope>NUCLEOTIDE SEQUENCE</scope>
    <source>
        <strain evidence="3">A484AB</strain>
    </source>
</reference>
<evidence type="ECO:0000313" key="4">
    <source>
        <dbReference type="Proteomes" id="UP001152795"/>
    </source>
</evidence>